<feature type="region of interest" description="Disordered" evidence="1">
    <location>
        <begin position="100"/>
        <end position="119"/>
    </location>
</feature>
<accession>A0ABP9WNI9</accession>
<organism evidence="3 4">
    <name type="scientific">Microbulbifer aestuariivivens</name>
    <dbReference type="NCBI Taxonomy" id="1908308"/>
    <lineage>
        <taxon>Bacteria</taxon>
        <taxon>Pseudomonadati</taxon>
        <taxon>Pseudomonadota</taxon>
        <taxon>Gammaproteobacteria</taxon>
        <taxon>Cellvibrionales</taxon>
        <taxon>Microbulbiferaceae</taxon>
        <taxon>Microbulbifer</taxon>
    </lineage>
</organism>
<dbReference type="RefSeq" id="WP_345549815.1">
    <property type="nucleotide sequence ID" value="NZ_BAABRT010000007.1"/>
</dbReference>
<evidence type="ECO:0000313" key="3">
    <source>
        <dbReference type="EMBL" id="GAA5524684.1"/>
    </source>
</evidence>
<sequence length="119" mass="13688">MPEWLEIGVSVAFAIAAVFFFGKYREKAAALHESERMKARLSNDLNRYRDVKRLRALRDALLSDDILPVDDEGREHLLLRDGDMRLHHLVLRRQCNAIGEGESPTYLKDGQELPVTELQ</sequence>
<gene>
    <name evidence="3" type="ORF">Maes01_01241</name>
</gene>
<keyword evidence="2" id="KW-1133">Transmembrane helix</keyword>
<name>A0ABP9WNI9_9GAMM</name>
<protein>
    <recommendedName>
        <fullName evidence="5">DUF2489 domain-containing protein</fullName>
    </recommendedName>
</protein>
<reference evidence="3 4" key="1">
    <citation type="submission" date="2024-02" db="EMBL/GenBank/DDBJ databases">
        <title>Microbulbifer aestuariivivens NBRC 112533.</title>
        <authorList>
            <person name="Ichikawa N."/>
            <person name="Katano-Makiyama Y."/>
            <person name="Hidaka K."/>
        </authorList>
    </citation>
    <scope>NUCLEOTIDE SEQUENCE [LARGE SCALE GENOMIC DNA]</scope>
    <source>
        <strain evidence="3 4">NBRC 112533</strain>
    </source>
</reference>
<evidence type="ECO:0000313" key="4">
    <source>
        <dbReference type="Proteomes" id="UP001408594"/>
    </source>
</evidence>
<keyword evidence="4" id="KW-1185">Reference proteome</keyword>
<dbReference type="EMBL" id="BAABRT010000007">
    <property type="protein sequence ID" value="GAA5524684.1"/>
    <property type="molecule type" value="Genomic_DNA"/>
</dbReference>
<feature type="transmembrane region" description="Helical" evidence="2">
    <location>
        <begin position="6"/>
        <end position="24"/>
    </location>
</feature>
<keyword evidence="2" id="KW-0812">Transmembrane</keyword>
<evidence type="ECO:0008006" key="5">
    <source>
        <dbReference type="Google" id="ProtNLM"/>
    </source>
</evidence>
<proteinExistence type="predicted"/>
<keyword evidence="2" id="KW-0472">Membrane</keyword>
<comment type="caution">
    <text evidence="3">The sequence shown here is derived from an EMBL/GenBank/DDBJ whole genome shotgun (WGS) entry which is preliminary data.</text>
</comment>
<evidence type="ECO:0000256" key="1">
    <source>
        <dbReference type="SAM" id="MobiDB-lite"/>
    </source>
</evidence>
<dbReference type="Proteomes" id="UP001408594">
    <property type="component" value="Unassembled WGS sequence"/>
</dbReference>
<evidence type="ECO:0000256" key="2">
    <source>
        <dbReference type="SAM" id="Phobius"/>
    </source>
</evidence>